<evidence type="ECO:0000313" key="2">
    <source>
        <dbReference type="EMBL" id="RHZ98666.1"/>
    </source>
</evidence>
<dbReference type="EMBL" id="QWGP01000001">
    <property type="protein sequence ID" value="RHZ98666.1"/>
    <property type="molecule type" value="Genomic_DNA"/>
</dbReference>
<dbReference type="Proteomes" id="UP000266305">
    <property type="component" value="Unassembled WGS sequence"/>
</dbReference>
<dbReference type="Pfam" id="PF13468">
    <property type="entry name" value="Glyoxalase_3"/>
    <property type="match status" value="1"/>
</dbReference>
<name>A0AAX1UQZ5_CERSP</name>
<feature type="domain" description="Glyoxalase-like" evidence="1">
    <location>
        <begin position="4"/>
        <end position="169"/>
    </location>
</feature>
<reference evidence="2 3" key="1">
    <citation type="submission" date="2018-08" db="EMBL/GenBank/DDBJ databases">
        <title>Draft genome sequence of Rhodobacter sphaeroides FY.</title>
        <authorList>
            <person name="Rayyan A."/>
            <person name="Meyer T.E."/>
            <person name="Kyndt J.A."/>
        </authorList>
    </citation>
    <scope>NUCLEOTIDE SEQUENCE [LARGE SCALE GENOMIC DNA]</scope>
    <source>
        <strain evidence="2 3">FY</strain>
    </source>
</reference>
<evidence type="ECO:0000313" key="3">
    <source>
        <dbReference type="Proteomes" id="UP000266305"/>
    </source>
</evidence>
<comment type="caution">
    <text evidence="2">The sequence shown here is derived from an EMBL/GenBank/DDBJ whole genome shotgun (WGS) entry which is preliminary data.</text>
</comment>
<dbReference type="SUPFAM" id="SSF54593">
    <property type="entry name" value="Glyoxalase/Bleomycin resistance protein/Dihydroxybiphenyl dioxygenase"/>
    <property type="match status" value="1"/>
</dbReference>
<dbReference type="RefSeq" id="WP_118999035.1">
    <property type="nucleotide sequence ID" value="NZ_QWGP01000001.1"/>
</dbReference>
<accession>A0AAX1UQZ5</accession>
<dbReference type="AlphaFoldDB" id="A0AAX1UQZ5"/>
<organism evidence="2 3">
    <name type="scientific">Cereibacter sphaeroides</name>
    <name type="common">Rhodobacter sphaeroides</name>
    <dbReference type="NCBI Taxonomy" id="1063"/>
    <lineage>
        <taxon>Bacteria</taxon>
        <taxon>Pseudomonadati</taxon>
        <taxon>Pseudomonadota</taxon>
        <taxon>Alphaproteobacteria</taxon>
        <taxon>Rhodobacterales</taxon>
        <taxon>Paracoccaceae</taxon>
        <taxon>Cereibacter</taxon>
    </lineage>
</organism>
<sequence>MMQLDHVAIAATDLAEGTALVEAALGVSMGPGGAHPLMATHNRLLGLGDSYLEVIAPDPAAPRPPFPRWFDLDRFEGRPRPSNWILRCADLDAALALLPEAGRPLELRRGDLRWRMAVPEDGRLPFDNLFPALIEWQGSPPSLPDAGLRLARIEIRHPEAPALARRLAPHLADDRVAFLADELPALRFTLDGPTGPRLLA</sequence>
<protein>
    <submittedName>
        <fullName evidence="2">VOC family protein</fullName>
    </submittedName>
</protein>
<gene>
    <name evidence="2" type="ORF">D1114_00850</name>
</gene>
<proteinExistence type="predicted"/>
<dbReference type="InterPro" id="IPR029068">
    <property type="entry name" value="Glyas_Bleomycin-R_OHBP_Dase"/>
</dbReference>
<dbReference type="InterPro" id="IPR025870">
    <property type="entry name" value="Glyoxalase-like_dom"/>
</dbReference>
<evidence type="ECO:0000259" key="1">
    <source>
        <dbReference type="Pfam" id="PF13468"/>
    </source>
</evidence>
<dbReference type="Gene3D" id="3.10.180.10">
    <property type="entry name" value="2,3-Dihydroxybiphenyl 1,2-Dioxygenase, domain 1"/>
    <property type="match status" value="1"/>
</dbReference>